<accession>A0A7Y9IT42</accession>
<keyword evidence="3" id="KW-1185">Reference proteome</keyword>
<feature type="transmembrane region" description="Helical" evidence="1">
    <location>
        <begin position="197"/>
        <end position="215"/>
    </location>
</feature>
<evidence type="ECO:0008006" key="4">
    <source>
        <dbReference type="Google" id="ProtNLM"/>
    </source>
</evidence>
<evidence type="ECO:0000313" key="3">
    <source>
        <dbReference type="Proteomes" id="UP000542125"/>
    </source>
</evidence>
<feature type="transmembrane region" description="Helical" evidence="1">
    <location>
        <begin position="115"/>
        <end position="140"/>
    </location>
</feature>
<dbReference type="EMBL" id="JACBYR010000001">
    <property type="protein sequence ID" value="NYE82521.1"/>
    <property type="molecule type" value="Genomic_DNA"/>
</dbReference>
<dbReference type="Proteomes" id="UP000542125">
    <property type="component" value="Unassembled WGS sequence"/>
</dbReference>
<keyword evidence="1" id="KW-0812">Transmembrane</keyword>
<evidence type="ECO:0000313" key="2">
    <source>
        <dbReference type="EMBL" id="NYE82521.1"/>
    </source>
</evidence>
<protein>
    <recommendedName>
        <fullName evidence="4">DUF2868 domain-containing protein</fullName>
    </recommendedName>
</protein>
<feature type="transmembrane region" description="Helical" evidence="1">
    <location>
        <begin position="278"/>
        <end position="301"/>
    </location>
</feature>
<dbReference type="AlphaFoldDB" id="A0A7Y9IT42"/>
<reference evidence="2 3" key="1">
    <citation type="submission" date="2020-07" db="EMBL/GenBank/DDBJ databases">
        <title>Genomic Encyclopedia of Type Strains, Phase IV (KMG-V): Genome sequencing to study the core and pangenomes of soil and plant-associated prokaryotes.</title>
        <authorList>
            <person name="Whitman W."/>
        </authorList>
    </citation>
    <scope>NUCLEOTIDE SEQUENCE [LARGE SCALE GENOMIC DNA]</scope>
    <source>
        <strain evidence="2 3">SAS40</strain>
    </source>
</reference>
<feature type="transmembrane region" description="Helical" evidence="1">
    <location>
        <begin position="236"/>
        <end position="258"/>
    </location>
</feature>
<evidence type="ECO:0000256" key="1">
    <source>
        <dbReference type="SAM" id="Phobius"/>
    </source>
</evidence>
<name>A0A7Y9IT42_9BURK</name>
<keyword evidence="1" id="KW-0472">Membrane</keyword>
<keyword evidence="1" id="KW-1133">Transmembrane helix</keyword>
<gene>
    <name evidence="2" type="ORF">FHW18_001792</name>
</gene>
<feature type="transmembrane region" description="Helical" evidence="1">
    <location>
        <begin position="83"/>
        <end position="103"/>
    </location>
</feature>
<dbReference type="RefSeq" id="WP_179585484.1">
    <property type="nucleotide sequence ID" value="NZ_JACBYR010000001.1"/>
</dbReference>
<organism evidence="2 3">
    <name type="scientific">Pigmentiphaga litoralis</name>
    <dbReference type="NCBI Taxonomy" id="516702"/>
    <lineage>
        <taxon>Bacteria</taxon>
        <taxon>Pseudomonadati</taxon>
        <taxon>Pseudomonadota</taxon>
        <taxon>Betaproteobacteria</taxon>
        <taxon>Burkholderiales</taxon>
        <taxon>Alcaligenaceae</taxon>
        <taxon>Pigmentiphaga</taxon>
    </lineage>
</organism>
<sequence length="477" mass="51875">MDERAARDVLAIRAIETTDTAHAVLDDAAYREASLSARRQLQLGASGDAAAVTPDAFLARRADLLLTDLGTRTPGLAAWRKPLRWPALLLIALPLLALASGMLTERIANPHRMDLLSLPLLGIVGWNLLVYAGMLVMAVVPSASVRLPRWHLPAWLSGATRRLPGRPTPALARSMSAFQQDWQVRAAPLTAARWRRALHLAAAALAVGVIASLYLRGLTVEYRVGWESTFMDAPGVHRLLSIIFWPVTALFPGLNWLPSDIAALRFSDSGGTANGAPWIHRYALLFLLLIVVPRVVLAGYAQWRAARMQARFPVSYDEPYFRRVLGALGSQALVLRVIPYSFAVDEDRDAGLKTFARALLGDTAQMTLRPAASYGDTPDAALAGTDVAHDTATMTLVLFNLSATPEIDTHGAFVDHLSRALPGKVAIAVDTSAYAQRLGGASDADARLSQRKQLWQDFADLHKVQLHLMDLHTGVRP</sequence>
<proteinExistence type="predicted"/>
<comment type="caution">
    <text evidence="2">The sequence shown here is derived from an EMBL/GenBank/DDBJ whole genome shotgun (WGS) entry which is preliminary data.</text>
</comment>